<organism evidence="2">
    <name type="scientific">termite gut metagenome</name>
    <dbReference type="NCBI Taxonomy" id="433724"/>
    <lineage>
        <taxon>unclassified sequences</taxon>
        <taxon>metagenomes</taxon>
        <taxon>organismal metagenomes</taxon>
    </lineage>
</organism>
<dbReference type="InterPro" id="IPR051354">
    <property type="entry name" value="Transposase_27_IS1"/>
</dbReference>
<dbReference type="InterPro" id="IPR055247">
    <property type="entry name" value="InsJ-like_HTH"/>
</dbReference>
<protein>
    <recommendedName>
        <fullName evidence="1">Insertion element IS150 protein InsJ-like helix-turn-helix domain-containing protein</fullName>
    </recommendedName>
</protein>
<dbReference type="AlphaFoldDB" id="A0A5J4RCD0"/>
<dbReference type="PANTHER" id="PTHR33293">
    <property type="entry name" value="INSERTION ELEMENT IS1 1 PROTEIN INSB-RELATED"/>
    <property type="match status" value="1"/>
</dbReference>
<evidence type="ECO:0000259" key="1">
    <source>
        <dbReference type="Pfam" id="PF13518"/>
    </source>
</evidence>
<dbReference type="Pfam" id="PF13518">
    <property type="entry name" value="HTH_28"/>
    <property type="match status" value="1"/>
</dbReference>
<comment type="caution">
    <text evidence="2">The sequence shown here is derived from an EMBL/GenBank/DDBJ whole genome shotgun (WGS) entry which is preliminary data.</text>
</comment>
<gene>
    <name evidence="2" type="ORF">EZS27_020557</name>
</gene>
<name>A0A5J4RCD0_9ZZZZ</name>
<dbReference type="NCBIfam" id="NF033558">
    <property type="entry name" value="transpos_IS1"/>
    <property type="match status" value="1"/>
</dbReference>
<sequence>MDCPRCGSINYTKDGFVKGRQRYACKACRYHYTVAKKSDVKSVETGCMALELYLNGLGFRATGRLLKISYGTVYAWIKKWGATVDLPRKEERVEFMELDEMHTYAGSKKTAVGYGLPLTDSEKVCRFCLRKSFHRNRTQTLGRNKRYSRIFLLFRLLEKL</sequence>
<feature type="domain" description="Insertion element IS150 protein InsJ-like helix-turn-helix" evidence="1">
    <location>
        <begin position="50"/>
        <end position="82"/>
    </location>
</feature>
<reference evidence="2" key="1">
    <citation type="submission" date="2019-03" db="EMBL/GenBank/DDBJ databases">
        <title>Single cell metagenomics reveals metabolic interactions within the superorganism composed of flagellate Streblomastix strix and complex community of Bacteroidetes bacteria on its surface.</title>
        <authorList>
            <person name="Treitli S.C."/>
            <person name="Kolisko M."/>
            <person name="Husnik F."/>
            <person name="Keeling P."/>
            <person name="Hampl V."/>
        </authorList>
    </citation>
    <scope>NUCLEOTIDE SEQUENCE</scope>
    <source>
        <strain evidence="2">STM</strain>
    </source>
</reference>
<dbReference type="PANTHER" id="PTHR33293:SF2">
    <property type="entry name" value="TRANSPOSASE"/>
    <property type="match status" value="1"/>
</dbReference>
<accession>A0A5J4RCD0</accession>
<proteinExistence type="predicted"/>
<evidence type="ECO:0000313" key="2">
    <source>
        <dbReference type="EMBL" id="KAA6330770.1"/>
    </source>
</evidence>
<dbReference type="EMBL" id="SNRY01001460">
    <property type="protein sequence ID" value="KAA6330770.1"/>
    <property type="molecule type" value="Genomic_DNA"/>
</dbReference>